<proteinExistence type="predicted"/>
<dbReference type="EMBL" id="SMZX01000001">
    <property type="protein sequence ID" value="TDL45657.1"/>
    <property type="molecule type" value="Genomic_DNA"/>
</dbReference>
<dbReference type="Pfam" id="PF00534">
    <property type="entry name" value="Glycos_transf_1"/>
    <property type="match status" value="1"/>
</dbReference>
<organism evidence="7 8">
    <name type="scientific">Microbacterium oleivorans</name>
    <dbReference type="NCBI Taxonomy" id="273677"/>
    <lineage>
        <taxon>Bacteria</taxon>
        <taxon>Bacillati</taxon>
        <taxon>Actinomycetota</taxon>
        <taxon>Actinomycetes</taxon>
        <taxon>Micrococcales</taxon>
        <taxon>Microbacteriaceae</taxon>
        <taxon>Microbacterium</taxon>
    </lineage>
</organism>
<dbReference type="SUPFAM" id="SSF53756">
    <property type="entry name" value="UDP-Glycosyltransferase/glycogen phosphorylase"/>
    <property type="match status" value="1"/>
</dbReference>
<gene>
    <name evidence="7" type="ORF">E2R54_04180</name>
</gene>
<feature type="region of interest" description="Disordered" evidence="4">
    <location>
        <begin position="373"/>
        <end position="397"/>
    </location>
</feature>
<evidence type="ECO:0000256" key="4">
    <source>
        <dbReference type="SAM" id="MobiDB-lite"/>
    </source>
</evidence>
<dbReference type="PANTHER" id="PTHR45947:SF3">
    <property type="entry name" value="SULFOQUINOVOSYL TRANSFERASE SQD2"/>
    <property type="match status" value="1"/>
</dbReference>
<feature type="domain" description="Glycosyltransferase subfamily 4-like N-terminal" evidence="6">
    <location>
        <begin position="18"/>
        <end position="181"/>
    </location>
</feature>
<dbReference type="AlphaFoldDB" id="A0A4R5YQJ3"/>
<dbReference type="PANTHER" id="PTHR45947">
    <property type="entry name" value="SULFOQUINOVOSYL TRANSFERASE SQD2"/>
    <property type="match status" value="1"/>
</dbReference>
<evidence type="ECO:0000259" key="5">
    <source>
        <dbReference type="Pfam" id="PF00534"/>
    </source>
</evidence>
<sequence length="397" mass="43080">MTALRTVLVAHPGAELFGSDRMLRESVAGLREGGTRVVVVVPTAGPLIDELRALGAEVVIAPGLVLRKALLRPSGWLRLFREGLRGLGSAWRLITRVRPDAVYVSTITIPLWPLVAWLRRVPVVSHVHEAEASGSTLVNRVLYAPHMLAREVLVNSRFSQATIRHALPKLASRTHLVLNGVVGPEQPEPPRADTDGALRVLYMGRLSPRKGPDLVLSAASLLARDGVPVDVTLVGDTFPGYEWFGAELRQQASRAPRRMSVRFAGFQPDVWGYVAAADVVVVPSRIDEPFGNTAVEAVLGLRPVIVADTSGLREAADSYATARMVPVDEPEAISAQLRAFSESWAAVKADVEGSRAEALRRHSPESYRASVRRHVERAVRSGSPASATTDRRRGSTR</sequence>
<feature type="domain" description="Glycosyl transferase family 1" evidence="5">
    <location>
        <begin position="198"/>
        <end position="344"/>
    </location>
</feature>
<evidence type="ECO:0000256" key="1">
    <source>
        <dbReference type="ARBA" id="ARBA00021292"/>
    </source>
</evidence>
<evidence type="ECO:0000259" key="6">
    <source>
        <dbReference type="Pfam" id="PF13439"/>
    </source>
</evidence>
<dbReference type="InterPro" id="IPR050194">
    <property type="entry name" value="Glycosyltransferase_grp1"/>
</dbReference>
<accession>A0A4R5YQJ3</accession>
<comment type="caution">
    <text evidence="7">The sequence shown here is derived from an EMBL/GenBank/DDBJ whole genome shotgun (WGS) entry which is preliminary data.</text>
</comment>
<dbReference type="Gene3D" id="3.40.50.2000">
    <property type="entry name" value="Glycogen Phosphorylase B"/>
    <property type="match status" value="2"/>
</dbReference>
<dbReference type="InterPro" id="IPR001296">
    <property type="entry name" value="Glyco_trans_1"/>
</dbReference>
<name>A0A4R5YQJ3_9MICO</name>
<evidence type="ECO:0000256" key="3">
    <source>
        <dbReference type="ARBA" id="ARBA00022679"/>
    </source>
</evidence>
<protein>
    <recommendedName>
        <fullName evidence="1">D-inositol 3-phosphate glycosyltransferase</fullName>
    </recommendedName>
</protein>
<dbReference type="InterPro" id="IPR028098">
    <property type="entry name" value="Glyco_trans_4-like_N"/>
</dbReference>
<evidence type="ECO:0000313" key="7">
    <source>
        <dbReference type="EMBL" id="TDL45657.1"/>
    </source>
</evidence>
<reference evidence="7 8" key="1">
    <citation type="submission" date="2019-03" db="EMBL/GenBank/DDBJ databases">
        <title>Genome Sequencing and Assembly of Various Microbes Isolated from Partially Reclaimed Soil and Acid Mine Drainage (AMD) Site.</title>
        <authorList>
            <person name="Steinbock B."/>
            <person name="Bechtold R."/>
            <person name="Sevigny J.L."/>
            <person name="Thomas D."/>
            <person name="Cuthill L.R."/>
            <person name="Aveiro Johannsen E.J."/>
            <person name="Thomas K."/>
            <person name="Ghosh A."/>
        </authorList>
    </citation>
    <scope>NUCLEOTIDE SEQUENCE [LARGE SCALE GENOMIC DNA]</scope>
    <source>
        <strain evidence="7 8">F-B2</strain>
    </source>
</reference>
<evidence type="ECO:0000256" key="2">
    <source>
        <dbReference type="ARBA" id="ARBA00022676"/>
    </source>
</evidence>
<evidence type="ECO:0000313" key="8">
    <source>
        <dbReference type="Proteomes" id="UP000295633"/>
    </source>
</evidence>
<keyword evidence="2" id="KW-0328">Glycosyltransferase</keyword>
<keyword evidence="3 7" id="KW-0808">Transferase</keyword>
<dbReference type="Proteomes" id="UP000295633">
    <property type="component" value="Unassembled WGS sequence"/>
</dbReference>
<dbReference type="GO" id="GO:0016757">
    <property type="term" value="F:glycosyltransferase activity"/>
    <property type="evidence" value="ECO:0007669"/>
    <property type="project" value="UniProtKB-KW"/>
</dbReference>
<dbReference type="Pfam" id="PF13439">
    <property type="entry name" value="Glyco_transf_4"/>
    <property type="match status" value="1"/>
</dbReference>
<dbReference type="GO" id="GO:1901137">
    <property type="term" value="P:carbohydrate derivative biosynthetic process"/>
    <property type="evidence" value="ECO:0007669"/>
    <property type="project" value="UniProtKB-ARBA"/>
</dbReference>
<dbReference type="RefSeq" id="WP_133398803.1">
    <property type="nucleotide sequence ID" value="NZ_SMZX01000001.1"/>
</dbReference>